<keyword evidence="1" id="KW-0067">ATP-binding</keyword>
<dbReference type="Pfam" id="PF24389">
    <property type="entry name" value="ORC-CDC6-like"/>
    <property type="match status" value="1"/>
</dbReference>
<keyword evidence="1" id="KW-0547">Nucleotide-binding</keyword>
<dbReference type="Gene3D" id="3.40.50.300">
    <property type="entry name" value="P-loop containing nucleotide triphosphate hydrolases"/>
    <property type="match status" value="1"/>
</dbReference>
<dbReference type="InterPro" id="IPR027417">
    <property type="entry name" value="P-loop_NTPase"/>
</dbReference>
<dbReference type="InterPro" id="IPR056955">
    <property type="entry name" value="ORC-CDC6-like"/>
</dbReference>
<organism evidence="1 2">
    <name type="scientific">Chryseobacterium elymi</name>
    <dbReference type="NCBI Taxonomy" id="395936"/>
    <lineage>
        <taxon>Bacteria</taxon>
        <taxon>Pseudomonadati</taxon>
        <taxon>Bacteroidota</taxon>
        <taxon>Flavobacteriia</taxon>
        <taxon>Flavobacteriales</taxon>
        <taxon>Weeksellaceae</taxon>
        <taxon>Chryseobacterium group</taxon>
        <taxon>Chryseobacterium</taxon>
    </lineage>
</organism>
<dbReference type="AlphaFoldDB" id="A0A3D9DGZ5"/>
<reference evidence="1 2" key="1">
    <citation type="journal article" date="2010" name="Syst. Appl. Microbiol.">
        <title>Four new species of Chryseobacterium from the rhizosphere of coastal sand dune plants, Chryseobacterium elymi sp. nov., Chryseobacterium hagamense sp. nov., Chryseobacterium lathyri sp. nov. and Chryseobacterium rhizosphaerae sp. nov.</title>
        <authorList>
            <person name="Cho S.H."/>
            <person name="Lee K.S."/>
            <person name="Shin D.S."/>
            <person name="Han J.H."/>
            <person name="Park K.S."/>
            <person name="Lee C.H."/>
            <person name="Park K.H."/>
            <person name="Kim S.B."/>
        </authorList>
    </citation>
    <scope>NUCLEOTIDE SEQUENCE [LARGE SCALE GENOMIC DNA]</scope>
    <source>
        <strain evidence="1 2">KCTC 22547</strain>
    </source>
</reference>
<dbReference type="OrthoDB" id="8432819at2"/>
<dbReference type="Proteomes" id="UP000257030">
    <property type="component" value="Unassembled WGS sequence"/>
</dbReference>
<evidence type="ECO:0000313" key="2">
    <source>
        <dbReference type="Proteomes" id="UP000257030"/>
    </source>
</evidence>
<name>A0A3D9DGZ5_9FLAO</name>
<accession>A0A3D9DGZ5</accession>
<dbReference type="SUPFAM" id="SSF52540">
    <property type="entry name" value="P-loop containing nucleoside triphosphate hydrolases"/>
    <property type="match status" value="1"/>
</dbReference>
<dbReference type="RefSeq" id="WP_116012360.1">
    <property type="nucleotide sequence ID" value="NZ_QNUH01000009.1"/>
</dbReference>
<comment type="caution">
    <text evidence="1">The sequence shown here is derived from an EMBL/GenBank/DDBJ whole genome shotgun (WGS) entry which is preliminary data.</text>
</comment>
<evidence type="ECO:0000313" key="1">
    <source>
        <dbReference type="EMBL" id="REC77206.1"/>
    </source>
</evidence>
<gene>
    <name evidence="1" type="ORF">DRF60_12395</name>
</gene>
<dbReference type="EMBL" id="QNUH01000009">
    <property type="protein sequence ID" value="REC77206.1"/>
    <property type="molecule type" value="Genomic_DNA"/>
</dbReference>
<dbReference type="GO" id="GO:0005524">
    <property type="term" value="F:ATP binding"/>
    <property type="evidence" value="ECO:0007669"/>
    <property type="project" value="UniProtKB-KW"/>
</dbReference>
<keyword evidence="2" id="KW-1185">Reference proteome</keyword>
<proteinExistence type="predicted"/>
<sequence>MSEIDFINSQQVKNAINKLANNIRTERSTVENLLNIYADKSIIDRLNNHNNQIIYGRRGTGKTHLLYAFQRLIFESNNPNASKRFPIYLDLRTYLPLFTSSSSINVESSVLIFQAIINDLIDILINNLKYIYDISEYGGFNSFENSRIEKLKNILGRLNVEFNGREFKRLGSVEFNKEEIKNISGSLKLNTSPEFTVDGKQEQKNNFIETNVQYLSFNEISKLLEDLSLELNDTKIVFLLDEWSEIPLDLQPYLSELIKRVFISSNYTFKVAAIPYRSKFRETIHNDLKIGLEEGGDIFPITLDNRYIYEIDKVGTKNFYNELLINHLKEIDNTLFNNVDEIRFINYFFANQALAEILIASAGIPRDFINLFILSYNNRNNVTQRIILKNIRNSTTEWYTSDKKEEIDKDKTTRHLFEELVNLVILTKKKTHFLLPQKHSDNKFIKKLVDLRVLHLRQKGISHRHIPNKTYDVYSIDYGSYTSLDINKTTLSTDFSELVSNLNTIEDIRETRSLSIEDDFFEKFNLETGQGIKCSKCSKTIDINHLAYIKQKICNNCFEKVED</sequence>
<protein>
    <submittedName>
        <fullName evidence="1">ATP-binding protein</fullName>
    </submittedName>
</protein>